<keyword evidence="2" id="KW-1185">Reference proteome</keyword>
<sequence>MPVMVLAPGGHIVASIRCQRITADQHKDGQQYDQYENGNFTEGVMSMMAHGDLPSHGPETATSG</sequence>
<evidence type="ECO:0000313" key="2">
    <source>
        <dbReference type="Proteomes" id="UP000604243"/>
    </source>
</evidence>
<comment type="caution">
    <text evidence="1">The sequence shown here is derived from an EMBL/GenBank/DDBJ whole genome shotgun (WGS) entry which is preliminary data.</text>
</comment>
<reference evidence="2" key="1">
    <citation type="journal article" date="2019" name="Int. J. Syst. Evol. Microbiol.">
        <title>The Global Catalogue of Microorganisms (GCM) 10K type strain sequencing project: providing services to taxonomists for standard genome sequencing and annotation.</title>
        <authorList>
            <consortium name="The Broad Institute Genomics Platform"/>
            <consortium name="The Broad Institute Genome Sequencing Center for Infectious Disease"/>
            <person name="Wu L."/>
            <person name="Ma J."/>
        </authorList>
    </citation>
    <scope>NUCLEOTIDE SEQUENCE [LARGE SCALE GENOMIC DNA]</scope>
    <source>
        <strain evidence="2">KCTC 42082</strain>
    </source>
</reference>
<dbReference type="EMBL" id="BMZM01000003">
    <property type="protein sequence ID" value="GHC29561.1"/>
    <property type="molecule type" value="Genomic_DNA"/>
</dbReference>
<dbReference type="Proteomes" id="UP000604243">
    <property type="component" value="Unassembled WGS sequence"/>
</dbReference>
<name>A0ABQ3FM71_9GAMM</name>
<gene>
    <name evidence="1" type="ORF">GCM10010082_24190</name>
</gene>
<evidence type="ECO:0000313" key="1">
    <source>
        <dbReference type="EMBL" id="GHC29561.1"/>
    </source>
</evidence>
<proteinExistence type="predicted"/>
<accession>A0ABQ3FM71</accession>
<organism evidence="1 2">
    <name type="scientific">Kushneria pakistanensis</name>
    <dbReference type="NCBI Taxonomy" id="1508770"/>
    <lineage>
        <taxon>Bacteria</taxon>
        <taxon>Pseudomonadati</taxon>
        <taxon>Pseudomonadota</taxon>
        <taxon>Gammaproteobacteria</taxon>
        <taxon>Oceanospirillales</taxon>
        <taxon>Halomonadaceae</taxon>
        <taxon>Kushneria</taxon>
    </lineage>
</organism>
<protein>
    <submittedName>
        <fullName evidence="1">Uncharacterized protein</fullName>
    </submittedName>
</protein>